<dbReference type="Pfam" id="PF07677">
    <property type="entry name" value="A2M_recep"/>
    <property type="match status" value="1"/>
</dbReference>
<dbReference type="InterPro" id="IPR011626">
    <property type="entry name" value="Alpha-macroglobulin_TED"/>
</dbReference>
<dbReference type="PANTHER" id="PTHR11412">
    <property type="entry name" value="MACROGLOBULIN / COMPLEMENT"/>
    <property type="match status" value="1"/>
</dbReference>
<dbReference type="SUPFAM" id="SSF48239">
    <property type="entry name" value="Terpenoid cyclases/Protein prenyltransferases"/>
    <property type="match status" value="1"/>
</dbReference>
<evidence type="ECO:0000256" key="1">
    <source>
        <dbReference type="ARBA" id="ARBA00022729"/>
    </source>
</evidence>
<feature type="domain" description="Alpha-macroglobulin receptor-binding" evidence="4">
    <location>
        <begin position="194"/>
        <end position="286"/>
    </location>
</feature>
<proteinExistence type="predicted"/>
<dbReference type="SUPFAM" id="SSF49410">
    <property type="entry name" value="Alpha-macroglobulin receptor domain"/>
    <property type="match status" value="1"/>
</dbReference>
<evidence type="ECO:0000259" key="4">
    <source>
        <dbReference type="SMART" id="SM01361"/>
    </source>
</evidence>
<protein>
    <submittedName>
        <fullName evidence="5">A2M_recep domain-containing protein</fullName>
    </submittedName>
</protein>
<organism evidence="5">
    <name type="scientific">Mesocestoides corti</name>
    <name type="common">Flatworm</name>
    <dbReference type="NCBI Taxonomy" id="53468"/>
    <lineage>
        <taxon>Eukaryota</taxon>
        <taxon>Metazoa</taxon>
        <taxon>Spiralia</taxon>
        <taxon>Lophotrochozoa</taxon>
        <taxon>Platyhelminthes</taxon>
        <taxon>Cestoda</taxon>
        <taxon>Eucestoda</taxon>
        <taxon>Cyclophyllidea</taxon>
        <taxon>Mesocestoididae</taxon>
        <taxon>Mesocestoides</taxon>
    </lineage>
</organism>
<dbReference type="Gene3D" id="1.50.10.20">
    <property type="match status" value="1"/>
</dbReference>
<feature type="region of interest" description="Disordered" evidence="3">
    <location>
        <begin position="304"/>
        <end position="326"/>
    </location>
</feature>
<dbReference type="InterPro" id="IPR008930">
    <property type="entry name" value="Terpenoid_cyclase/PrenylTrfase"/>
</dbReference>
<reference evidence="5" key="1">
    <citation type="submission" date="2019-11" db="UniProtKB">
        <authorList>
            <consortium name="WormBaseParasite"/>
        </authorList>
    </citation>
    <scope>IDENTIFICATION</scope>
</reference>
<evidence type="ECO:0000256" key="2">
    <source>
        <dbReference type="ARBA" id="ARBA00022966"/>
    </source>
</evidence>
<evidence type="ECO:0000256" key="3">
    <source>
        <dbReference type="SAM" id="MobiDB-lite"/>
    </source>
</evidence>
<dbReference type="GO" id="GO:0005615">
    <property type="term" value="C:extracellular space"/>
    <property type="evidence" value="ECO:0007669"/>
    <property type="project" value="InterPro"/>
</dbReference>
<dbReference type="AlphaFoldDB" id="A0A5K3G484"/>
<dbReference type="WBParaSite" id="MCU_014046-RA">
    <property type="protein sequence ID" value="MCU_014046-RA"/>
    <property type="gene ID" value="MCU_014046"/>
</dbReference>
<dbReference type="Gene3D" id="2.60.40.690">
    <property type="entry name" value="Alpha-macroglobulin, receptor-binding domain"/>
    <property type="match status" value="1"/>
</dbReference>
<dbReference type="SMART" id="SM01361">
    <property type="entry name" value="A2M_recep"/>
    <property type="match status" value="1"/>
</dbReference>
<name>A0A5K3G484_MESCO</name>
<accession>A0A5K3G484</accession>
<keyword evidence="2" id="KW-0882">Thioester bond</keyword>
<dbReference type="InterPro" id="IPR050473">
    <property type="entry name" value="A2M/Complement_sys"/>
</dbReference>
<dbReference type="Gene3D" id="2.60.120.1540">
    <property type="match status" value="1"/>
</dbReference>
<dbReference type="Pfam" id="PF07678">
    <property type="entry name" value="TED_complement"/>
    <property type="match status" value="1"/>
</dbReference>
<sequence length="365" mass="40075">RWWPVSESSEPVTHPHSRAADLETTAYALLALSDNDLTKADQLATMRWISQQQNENGGFYSTQDTVVALRALTHASRVFPSPTRSTPVSVRTHPLDRVHILLDVNSDNQLVAHTFEVGVHNESDVRHVSVHIQSPDAVCISAHVTSIYNVAEAKTRDQVFDIEISTDQGGTSSTAACTTAITTVCLRSLTSEPTGMLLVTLQMPSGWTVSASELNKIALNASLQKMEVDAHKQEVSVYLNGFSSAQDTERCFTVPLHQRTFVEKAQPGLITAFDYYNPDEKVQSQLKLDSCQVFWDAPSGGILNDTSPVTSTTPPPSTTSPEPSAVCPKCEQITADELEQRLNQSICHYGSPLYFFKPRISDNLS</sequence>
<evidence type="ECO:0000313" key="5">
    <source>
        <dbReference type="WBParaSite" id="MCU_014046-RA"/>
    </source>
</evidence>
<dbReference type="PANTHER" id="PTHR11412:SF136">
    <property type="entry name" value="CD109 ANTIGEN"/>
    <property type="match status" value="1"/>
</dbReference>
<keyword evidence="1" id="KW-0732">Signal</keyword>
<dbReference type="InterPro" id="IPR036595">
    <property type="entry name" value="A-macroglobulin_rcpt-bd_sf"/>
</dbReference>
<dbReference type="InterPro" id="IPR009048">
    <property type="entry name" value="A-macroglobulin_rcpt-bd"/>
</dbReference>